<evidence type="ECO:0000313" key="8">
    <source>
        <dbReference type="Proteomes" id="UP000663929"/>
    </source>
</evidence>
<evidence type="ECO:0000256" key="3">
    <source>
        <dbReference type="ARBA" id="ARBA00022989"/>
    </source>
</evidence>
<sequence length="454" mass="50438">MADFAKVATVAKREYLIQVRRWSFWLFTLGMPIFFLLIGVVMFAIAFFSMRSHMSGEGPEIPRVIGVVDPATLIDLDTLNAQEIEENSRDELSGITALVLEEFELPETMVQGATDALAASGLGDAFQYKPIADLETGKTALREKEMRALLVLSPSFREDFEAQLWRLDEETAKPVSLHDVEQQLSRKFLLEHFGEDEIAHILEPLDEVKRTYVQEPEPEEEEEDERALTISQISIGTTYMMALMLLVLTSTDRLLRGLVEEKQNRVIEILLSSVTADQLMGGKVLGLGGLAFTQFGVWMLMGFIPGALLLRSFDIGILSMIGFSLYFVLGYLLIATLILGFGSLVNTYQEASQWTLIIVLGFICPMYAIPLLINDPSALTGRILTFIPFTSPIMAVFRLGADQLPLWEAAASLIVLALSIVVALKVCGKIFRLGILLTGKPPNPARLFKLLRDA</sequence>
<dbReference type="GO" id="GO:0140359">
    <property type="term" value="F:ABC-type transporter activity"/>
    <property type="evidence" value="ECO:0007669"/>
    <property type="project" value="InterPro"/>
</dbReference>
<protein>
    <submittedName>
        <fullName evidence="7">ABC transporter permease</fullName>
    </submittedName>
</protein>
<gene>
    <name evidence="7" type="ORF">J3U87_29475</name>
</gene>
<name>A0A8A4TKK6_SULCO</name>
<evidence type="ECO:0000256" key="2">
    <source>
        <dbReference type="ARBA" id="ARBA00022692"/>
    </source>
</evidence>
<evidence type="ECO:0000313" key="7">
    <source>
        <dbReference type="EMBL" id="QTD49734.1"/>
    </source>
</evidence>
<dbReference type="GO" id="GO:0016020">
    <property type="term" value="C:membrane"/>
    <property type="evidence" value="ECO:0007669"/>
    <property type="project" value="UniProtKB-SubCell"/>
</dbReference>
<keyword evidence="3 5" id="KW-1133">Transmembrane helix</keyword>
<comment type="subcellular location">
    <subcellularLocation>
        <location evidence="1">Membrane</location>
        <topology evidence="1">Multi-pass membrane protein</topology>
    </subcellularLocation>
</comment>
<evidence type="ECO:0000259" key="6">
    <source>
        <dbReference type="Pfam" id="PF12698"/>
    </source>
</evidence>
<evidence type="ECO:0000256" key="1">
    <source>
        <dbReference type="ARBA" id="ARBA00004141"/>
    </source>
</evidence>
<feature type="transmembrane region" description="Helical" evidence="5">
    <location>
        <begin position="354"/>
        <end position="373"/>
    </location>
</feature>
<proteinExistence type="predicted"/>
<dbReference type="RefSeq" id="WP_237379366.1">
    <property type="nucleotide sequence ID" value="NZ_CP071793.1"/>
</dbReference>
<organism evidence="7 8">
    <name type="scientific">Sulfidibacter corallicola</name>
    <dbReference type="NCBI Taxonomy" id="2818388"/>
    <lineage>
        <taxon>Bacteria</taxon>
        <taxon>Pseudomonadati</taxon>
        <taxon>Acidobacteriota</taxon>
        <taxon>Holophagae</taxon>
        <taxon>Acanthopleuribacterales</taxon>
        <taxon>Acanthopleuribacteraceae</taxon>
        <taxon>Sulfidibacter</taxon>
    </lineage>
</organism>
<feature type="transmembrane region" description="Helical" evidence="5">
    <location>
        <begin position="406"/>
        <end position="427"/>
    </location>
</feature>
<evidence type="ECO:0000256" key="5">
    <source>
        <dbReference type="SAM" id="Phobius"/>
    </source>
</evidence>
<dbReference type="Pfam" id="PF12698">
    <property type="entry name" value="ABC2_membrane_3"/>
    <property type="match status" value="1"/>
</dbReference>
<dbReference type="KEGG" id="scor:J3U87_29475"/>
<accession>A0A8A4TKK6</accession>
<dbReference type="EMBL" id="CP071793">
    <property type="protein sequence ID" value="QTD49734.1"/>
    <property type="molecule type" value="Genomic_DNA"/>
</dbReference>
<reference evidence="7" key="1">
    <citation type="submission" date="2021-03" db="EMBL/GenBank/DDBJ databases">
        <title>Acanthopleuribacteraceae sp. M133.</title>
        <authorList>
            <person name="Wang G."/>
        </authorList>
    </citation>
    <scope>NUCLEOTIDE SEQUENCE</scope>
    <source>
        <strain evidence="7">M133</strain>
    </source>
</reference>
<keyword evidence="2 5" id="KW-0812">Transmembrane</keyword>
<evidence type="ECO:0000256" key="4">
    <source>
        <dbReference type="ARBA" id="ARBA00023136"/>
    </source>
</evidence>
<feature type="transmembrane region" description="Helical" evidence="5">
    <location>
        <begin position="22"/>
        <end position="48"/>
    </location>
</feature>
<keyword evidence="4 5" id="KW-0472">Membrane</keyword>
<dbReference type="PANTHER" id="PTHR43471">
    <property type="entry name" value="ABC TRANSPORTER PERMEASE"/>
    <property type="match status" value="1"/>
</dbReference>
<feature type="transmembrane region" description="Helical" evidence="5">
    <location>
        <begin position="284"/>
        <end position="310"/>
    </location>
</feature>
<feature type="transmembrane region" description="Helical" evidence="5">
    <location>
        <begin position="317"/>
        <end position="342"/>
    </location>
</feature>
<dbReference type="PANTHER" id="PTHR43471:SF3">
    <property type="entry name" value="ABC TRANSPORTER PERMEASE PROTEIN NATB"/>
    <property type="match status" value="1"/>
</dbReference>
<feature type="transmembrane region" description="Helical" evidence="5">
    <location>
        <begin position="380"/>
        <end position="400"/>
    </location>
</feature>
<feature type="domain" description="ABC-2 type transporter transmembrane" evidence="6">
    <location>
        <begin position="22"/>
        <end position="424"/>
    </location>
</feature>
<dbReference type="InterPro" id="IPR013525">
    <property type="entry name" value="ABC2_TM"/>
</dbReference>
<dbReference type="Proteomes" id="UP000663929">
    <property type="component" value="Chromosome"/>
</dbReference>
<dbReference type="AlphaFoldDB" id="A0A8A4TKK6"/>
<keyword evidence="8" id="KW-1185">Reference proteome</keyword>